<comment type="similarity">
    <text evidence="4 12">Belongs to the dihydroorotate dehydrogenase family. Type 1 subfamily.</text>
</comment>
<proteinExistence type="inferred from homology"/>
<comment type="caution">
    <text evidence="12">Lacks conserved residue(s) required for the propagation of feature annotation.</text>
</comment>
<dbReference type="RefSeq" id="WP_148136522.1">
    <property type="nucleotide sequence ID" value="NZ_CP017634.1"/>
</dbReference>
<feature type="binding site" evidence="12">
    <location>
        <position position="101"/>
    </location>
    <ligand>
        <name>FMN</name>
        <dbReference type="ChEBI" id="CHEBI:58210"/>
    </ligand>
</feature>
<evidence type="ECO:0000256" key="1">
    <source>
        <dbReference type="ARBA" id="ARBA00003616"/>
    </source>
</evidence>
<feature type="binding site" evidence="12">
    <location>
        <position position="219"/>
    </location>
    <ligand>
        <name>FMN</name>
        <dbReference type="ChEBI" id="CHEBI:58210"/>
    </ligand>
</feature>
<comment type="catalytic activity">
    <reaction evidence="11">
        <text>(S)-dihydroorotate + NAD(+) = orotate + NADH + H(+)</text>
        <dbReference type="Rhea" id="RHEA:13513"/>
        <dbReference type="ChEBI" id="CHEBI:15378"/>
        <dbReference type="ChEBI" id="CHEBI:30839"/>
        <dbReference type="ChEBI" id="CHEBI:30864"/>
        <dbReference type="ChEBI" id="CHEBI:57540"/>
        <dbReference type="ChEBI" id="CHEBI:57945"/>
        <dbReference type="EC" id="1.3.1.14"/>
    </reaction>
</comment>
<dbReference type="SUPFAM" id="SSF51395">
    <property type="entry name" value="FMN-linked oxidoreductases"/>
    <property type="match status" value="1"/>
</dbReference>
<dbReference type="Gene3D" id="3.20.20.70">
    <property type="entry name" value="Aldolase class I"/>
    <property type="match status" value="1"/>
</dbReference>
<feature type="domain" description="Dihydroorotate dehydrogenase catalytic" evidence="13">
    <location>
        <begin position="6"/>
        <end position="288"/>
    </location>
</feature>
<feature type="binding site" evidence="12">
    <location>
        <position position="193"/>
    </location>
    <ligand>
        <name>FMN</name>
        <dbReference type="ChEBI" id="CHEBI:58210"/>
    </ligand>
</feature>
<dbReference type="InterPro" id="IPR005720">
    <property type="entry name" value="Dihydroorotate_DH_cat"/>
</dbReference>
<feature type="binding site" evidence="12">
    <location>
        <position position="167"/>
    </location>
    <ligand>
        <name>FMN</name>
        <dbReference type="ChEBI" id="CHEBI:58210"/>
    </ligand>
</feature>
<feature type="binding site" evidence="12">
    <location>
        <begin position="47"/>
        <end position="48"/>
    </location>
    <ligand>
        <name>FMN</name>
        <dbReference type="ChEBI" id="CHEBI:58210"/>
    </ligand>
</feature>
<keyword evidence="10" id="KW-0520">NAD</keyword>
<dbReference type="NCBIfam" id="TIGR01037">
    <property type="entry name" value="pyrD_sub1_fam"/>
    <property type="match status" value="1"/>
</dbReference>
<dbReference type="Proteomes" id="UP000323521">
    <property type="component" value="Chromosome"/>
</dbReference>
<dbReference type="GO" id="GO:0005737">
    <property type="term" value="C:cytoplasm"/>
    <property type="evidence" value="ECO:0007669"/>
    <property type="project" value="UniProtKB-SubCell"/>
</dbReference>
<dbReference type="InterPro" id="IPR033888">
    <property type="entry name" value="DHOD_1B"/>
</dbReference>
<evidence type="ECO:0000256" key="3">
    <source>
        <dbReference type="ARBA" id="ARBA00004715"/>
    </source>
</evidence>
<comment type="subcellular location">
    <subcellularLocation>
        <location evidence="2 12">Cytoplasm</location>
    </subcellularLocation>
</comment>
<feature type="binding site" evidence="12">
    <location>
        <position position="47"/>
    </location>
    <ligand>
        <name>substrate</name>
    </ligand>
</feature>
<dbReference type="EC" id="1.3.-.-" evidence="12"/>
<dbReference type="HAMAP" id="MF_00224">
    <property type="entry name" value="DHO_dh_type1"/>
    <property type="match status" value="1"/>
</dbReference>
<evidence type="ECO:0000256" key="8">
    <source>
        <dbReference type="ARBA" id="ARBA00022975"/>
    </source>
</evidence>
<gene>
    <name evidence="12" type="primary">pyrD</name>
    <name evidence="14" type="ORF">DCMF_22635</name>
</gene>
<evidence type="ECO:0000256" key="10">
    <source>
        <dbReference type="ARBA" id="ARBA00023027"/>
    </source>
</evidence>
<dbReference type="Pfam" id="PF01180">
    <property type="entry name" value="DHO_dh"/>
    <property type="match status" value="1"/>
</dbReference>
<dbReference type="PANTHER" id="PTHR48109:SF1">
    <property type="entry name" value="DIHYDROOROTATE DEHYDROGENASE (FUMARATE)"/>
    <property type="match status" value="1"/>
</dbReference>
<dbReference type="GO" id="GO:0006207">
    <property type="term" value="P:'de novo' pyrimidine nucleobase biosynthetic process"/>
    <property type="evidence" value="ECO:0007669"/>
    <property type="project" value="TreeGrafter"/>
</dbReference>
<feature type="binding site" evidence="12">
    <location>
        <position position="129"/>
    </location>
    <ligand>
        <name>substrate</name>
    </ligand>
</feature>
<evidence type="ECO:0000256" key="9">
    <source>
        <dbReference type="ARBA" id="ARBA00023002"/>
    </source>
</evidence>
<feature type="binding site" evidence="12">
    <location>
        <position position="23"/>
    </location>
    <ligand>
        <name>FMN</name>
        <dbReference type="ChEBI" id="CHEBI:58210"/>
    </ligand>
</feature>
<dbReference type="PANTHER" id="PTHR48109">
    <property type="entry name" value="DIHYDROOROTATE DEHYDROGENASE (QUINONE), MITOCHONDRIAL-RELATED"/>
    <property type="match status" value="1"/>
</dbReference>
<evidence type="ECO:0000256" key="12">
    <source>
        <dbReference type="HAMAP-Rule" id="MF_00224"/>
    </source>
</evidence>
<dbReference type="PIRSF" id="PIRSF000164">
    <property type="entry name" value="DHO_oxidase"/>
    <property type="match status" value="1"/>
</dbReference>
<evidence type="ECO:0000259" key="13">
    <source>
        <dbReference type="Pfam" id="PF01180"/>
    </source>
</evidence>
<comment type="catalytic activity">
    <reaction evidence="12">
        <text>(S)-dihydroorotate + A = orotate + AH2</text>
        <dbReference type="Rhea" id="RHEA:18073"/>
        <dbReference type="ChEBI" id="CHEBI:13193"/>
        <dbReference type="ChEBI" id="CHEBI:17499"/>
        <dbReference type="ChEBI" id="CHEBI:30839"/>
        <dbReference type="ChEBI" id="CHEBI:30864"/>
    </reaction>
</comment>
<evidence type="ECO:0000256" key="4">
    <source>
        <dbReference type="ARBA" id="ARBA00008008"/>
    </source>
</evidence>
<protein>
    <recommendedName>
        <fullName evidence="12">Dihydroorotate dehydrogenase</fullName>
        <shortName evidence="12">DHOD</shortName>
        <shortName evidence="12">DHODase</shortName>
        <shortName evidence="12">DHOdehase</shortName>
        <ecNumber evidence="12">1.3.-.-</ecNumber>
    </recommendedName>
</protein>
<dbReference type="CDD" id="cd04740">
    <property type="entry name" value="DHOD_1B_like"/>
    <property type="match status" value="1"/>
</dbReference>
<comment type="function">
    <text evidence="1">Catalyzes the conversion of dihydroorotate to orotate with NAD(+) as electron acceptor.</text>
</comment>
<evidence type="ECO:0000256" key="11">
    <source>
        <dbReference type="ARBA" id="ARBA00048996"/>
    </source>
</evidence>
<sequence>MHRPNMAVEVAGIKMRNPVMPASGCFGFGEEYAHFMDLNALGAIVVKSVTLRPTMGNKPPRVCETPAGMLNSIAWQNPGLDIFLKEKLPFLRQFQTPVIVNLAGKTAQEYGDLAGELEGIKGLAGLELNISCPNVEEGGVAFGTDPVLAAQVTAAVKKRTTLPLIVKLSPNVTDITKIAAAVESAGADAISLINAFTGMAIDIRTRRPVLGNITGGLTGPAIKPVALYMVWRVAQTVKVPVIGIGGILRAEDAIEYILAGARAVAVGLGTFIQPTAMLDVIRGIEDYLQENGIDDVNDLVGKLRTD</sequence>
<evidence type="ECO:0000313" key="14">
    <source>
        <dbReference type="EMBL" id="ATW27172.1"/>
    </source>
</evidence>
<dbReference type="AlphaFoldDB" id="A0A3G1KXK6"/>
<dbReference type="OrthoDB" id="9794954at2"/>
<dbReference type="InterPro" id="IPR049622">
    <property type="entry name" value="Dihydroorotate_DH_I"/>
</dbReference>
<keyword evidence="5 12" id="KW-0963">Cytoplasm</keyword>
<evidence type="ECO:0000256" key="6">
    <source>
        <dbReference type="ARBA" id="ARBA00022630"/>
    </source>
</evidence>
<dbReference type="InterPro" id="IPR024920">
    <property type="entry name" value="Dihydroorotate_DH_1"/>
</dbReference>
<feature type="binding site" evidence="12">
    <location>
        <begin position="245"/>
        <end position="246"/>
    </location>
    <ligand>
        <name>FMN</name>
        <dbReference type="ChEBI" id="CHEBI:58210"/>
    </ligand>
</feature>
<keyword evidence="15" id="KW-1185">Reference proteome</keyword>
<feature type="binding site" evidence="12">
    <location>
        <position position="129"/>
    </location>
    <ligand>
        <name>FMN</name>
        <dbReference type="ChEBI" id="CHEBI:58210"/>
    </ligand>
</feature>
<feature type="active site" description="Nucleophile" evidence="12">
    <location>
        <position position="132"/>
    </location>
</feature>
<dbReference type="EMBL" id="CP017634">
    <property type="protein sequence ID" value="ATW27172.1"/>
    <property type="molecule type" value="Genomic_DNA"/>
</dbReference>
<comment type="cofactor">
    <cofactor evidence="12">
        <name>FMN</name>
        <dbReference type="ChEBI" id="CHEBI:58210"/>
    </cofactor>
    <text evidence="12">Binds 1 FMN per subunit.</text>
</comment>
<keyword evidence="8 12" id="KW-0665">Pyrimidine biosynthesis</keyword>
<accession>A0A3G1KXK6</accession>
<evidence type="ECO:0000256" key="5">
    <source>
        <dbReference type="ARBA" id="ARBA00022490"/>
    </source>
</evidence>
<dbReference type="InterPro" id="IPR013785">
    <property type="entry name" value="Aldolase_TIM"/>
</dbReference>
<dbReference type="InterPro" id="IPR012135">
    <property type="entry name" value="Dihydroorotate_DH_1_2"/>
</dbReference>
<dbReference type="GO" id="GO:0044205">
    <property type="term" value="P:'de novo' UMP biosynthetic process"/>
    <property type="evidence" value="ECO:0007669"/>
    <property type="project" value="UniProtKB-UniRule"/>
</dbReference>
<keyword evidence="6 12" id="KW-0285">Flavoprotein</keyword>
<comment type="pathway">
    <text evidence="3">Pyrimidine metabolism; UMP biosynthesis via de novo pathway; orotate from (S)-dihydroorotate (NAD(+) route): step 1/1.</text>
</comment>
<reference evidence="14 15" key="1">
    <citation type="submission" date="2016-10" db="EMBL/GenBank/DDBJ databases">
        <title>Complete Genome Sequence of Peptococcaceae strain DCMF.</title>
        <authorList>
            <person name="Edwards R.J."/>
            <person name="Holland S.I."/>
            <person name="Deshpande N.P."/>
            <person name="Wong Y.K."/>
            <person name="Ertan H."/>
            <person name="Manefield M."/>
            <person name="Russell T.L."/>
            <person name="Lee M.J."/>
        </authorList>
    </citation>
    <scope>NUCLEOTIDE SEQUENCE [LARGE SCALE GENOMIC DNA]</scope>
    <source>
        <strain evidence="14 15">DCMF</strain>
    </source>
</reference>
<dbReference type="UniPathway" id="UPA00070"/>
<organism evidence="14 15">
    <name type="scientific">Formimonas warabiya</name>
    <dbReference type="NCBI Taxonomy" id="1761012"/>
    <lineage>
        <taxon>Bacteria</taxon>
        <taxon>Bacillati</taxon>
        <taxon>Bacillota</taxon>
        <taxon>Clostridia</taxon>
        <taxon>Eubacteriales</taxon>
        <taxon>Peptococcaceae</taxon>
        <taxon>Candidatus Formimonas</taxon>
    </lineage>
</organism>
<dbReference type="NCBIfam" id="NF005574">
    <property type="entry name" value="PRK07259.1"/>
    <property type="match status" value="1"/>
</dbReference>
<name>A0A3G1KXK6_FORW1</name>
<dbReference type="GO" id="GO:0004589">
    <property type="term" value="F:dihydroorotate dehydrogenase (NAD+) activity"/>
    <property type="evidence" value="ECO:0007669"/>
    <property type="project" value="UniProtKB-EC"/>
</dbReference>
<dbReference type="KEGG" id="fwa:DCMF_22635"/>
<dbReference type="FunFam" id="3.20.20.70:FF:000027">
    <property type="entry name" value="Dihydropyrimidine dehydrogenase [NADP(+)]"/>
    <property type="match status" value="1"/>
</dbReference>
<evidence type="ECO:0000313" key="15">
    <source>
        <dbReference type="Proteomes" id="UP000323521"/>
    </source>
</evidence>
<keyword evidence="9 12" id="KW-0560">Oxidoreductase</keyword>
<keyword evidence="7 12" id="KW-0288">FMN</keyword>
<evidence type="ECO:0000256" key="7">
    <source>
        <dbReference type="ARBA" id="ARBA00022643"/>
    </source>
</evidence>
<evidence type="ECO:0000256" key="2">
    <source>
        <dbReference type="ARBA" id="ARBA00004496"/>
    </source>
</evidence>
<dbReference type="InterPro" id="IPR050074">
    <property type="entry name" value="DHO_dehydrogenase"/>
</dbReference>